<dbReference type="PANTHER" id="PTHR43134:SF1">
    <property type="entry name" value="SIGNAL RECOGNITION PARTICLE RECEPTOR SUBUNIT ALPHA"/>
    <property type="match status" value="1"/>
</dbReference>
<dbReference type="Gene3D" id="3.40.50.300">
    <property type="entry name" value="P-loop containing nucleotide triphosphate hydrolases"/>
    <property type="match status" value="1"/>
</dbReference>
<dbReference type="HAMAP" id="MF_00920">
    <property type="entry name" value="FtsY"/>
    <property type="match status" value="1"/>
</dbReference>
<dbReference type="SMART" id="SM00962">
    <property type="entry name" value="SRP54"/>
    <property type="match status" value="1"/>
</dbReference>
<dbReference type="Gene3D" id="1.20.120.140">
    <property type="entry name" value="Signal recognition particle SRP54, nucleotide-binding domain"/>
    <property type="match status" value="1"/>
</dbReference>
<dbReference type="Pfam" id="PF02881">
    <property type="entry name" value="SRP54_N"/>
    <property type="match status" value="1"/>
</dbReference>
<evidence type="ECO:0000256" key="5">
    <source>
        <dbReference type="ARBA" id="ARBA00022741"/>
    </source>
</evidence>
<proteinExistence type="inferred from homology"/>
<feature type="domain" description="SRP54-type proteins GTP-binding" evidence="10">
    <location>
        <begin position="272"/>
        <end position="285"/>
    </location>
</feature>
<dbReference type="AlphaFoldDB" id="A0A1W1C899"/>
<keyword evidence="6" id="KW-0378">Hydrolase</keyword>
<dbReference type="EMBL" id="FPHJ01000035">
    <property type="protein sequence ID" value="SFV61979.1"/>
    <property type="molecule type" value="Genomic_DNA"/>
</dbReference>
<protein>
    <submittedName>
        <fullName evidence="11">Signal recognition particle receptor protein FtsY (=alpha subunit) (TC 3.A.5.1.1)</fullName>
    </submittedName>
</protein>
<dbReference type="GO" id="GO:0006614">
    <property type="term" value="P:SRP-dependent cotranslational protein targeting to membrane"/>
    <property type="evidence" value="ECO:0007669"/>
    <property type="project" value="InterPro"/>
</dbReference>
<evidence type="ECO:0000256" key="4">
    <source>
        <dbReference type="ARBA" id="ARBA00022490"/>
    </source>
</evidence>
<evidence type="ECO:0000256" key="8">
    <source>
        <dbReference type="ARBA" id="ARBA00023136"/>
    </source>
</evidence>
<accession>A0A1W1C899</accession>
<organism evidence="11">
    <name type="scientific">hydrothermal vent metagenome</name>
    <dbReference type="NCBI Taxonomy" id="652676"/>
    <lineage>
        <taxon>unclassified sequences</taxon>
        <taxon>metagenomes</taxon>
        <taxon>ecological metagenomes</taxon>
    </lineage>
</organism>
<dbReference type="SMART" id="SM00382">
    <property type="entry name" value="AAA"/>
    <property type="match status" value="1"/>
</dbReference>
<dbReference type="InterPro" id="IPR013822">
    <property type="entry name" value="Signal_recog_particl_SRP54_hlx"/>
</dbReference>
<dbReference type="InterPro" id="IPR027417">
    <property type="entry name" value="P-loop_NTPase"/>
</dbReference>
<dbReference type="GO" id="GO:0005737">
    <property type="term" value="C:cytoplasm"/>
    <property type="evidence" value="ECO:0007669"/>
    <property type="project" value="UniProtKB-ARBA"/>
</dbReference>
<comment type="similarity">
    <text evidence="2">Belongs to the GTP-binding SRP family.</text>
</comment>
<comment type="subcellular location">
    <subcellularLocation>
        <location evidence="1">Cell membrane</location>
        <topology evidence="1">Peripheral membrane protein</topology>
        <orientation evidence="1">Cytoplasmic side</orientation>
    </subcellularLocation>
</comment>
<dbReference type="PANTHER" id="PTHR43134">
    <property type="entry name" value="SIGNAL RECOGNITION PARTICLE RECEPTOR SUBUNIT ALPHA"/>
    <property type="match status" value="1"/>
</dbReference>
<dbReference type="GO" id="GO:0005047">
    <property type="term" value="F:signal recognition particle binding"/>
    <property type="evidence" value="ECO:0007669"/>
    <property type="project" value="TreeGrafter"/>
</dbReference>
<dbReference type="SMART" id="SM00963">
    <property type="entry name" value="SRP54_N"/>
    <property type="match status" value="1"/>
</dbReference>
<dbReference type="FunFam" id="3.40.50.300:FF:000053">
    <property type="entry name" value="Signal recognition particle receptor FtsY"/>
    <property type="match status" value="1"/>
</dbReference>
<dbReference type="InterPro" id="IPR004390">
    <property type="entry name" value="SR_rcpt_FtsY"/>
</dbReference>
<keyword evidence="3" id="KW-1003">Cell membrane</keyword>
<evidence type="ECO:0000256" key="9">
    <source>
        <dbReference type="ARBA" id="ARBA00023170"/>
    </source>
</evidence>
<dbReference type="SUPFAM" id="SSF52540">
    <property type="entry name" value="P-loop containing nucleoside triphosphate hydrolases"/>
    <property type="match status" value="1"/>
</dbReference>
<keyword evidence="4" id="KW-0963">Cytoplasm</keyword>
<name>A0A1W1C899_9ZZZZ</name>
<dbReference type="CDD" id="cd17874">
    <property type="entry name" value="FtsY"/>
    <property type="match status" value="1"/>
</dbReference>
<evidence type="ECO:0000259" key="10">
    <source>
        <dbReference type="PROSITE" id="PS00300"/>
    </source>
</evidence>
<keyword evidence="9 11" id="KW-0675">Receptor</keyword>
<dbReference type="GO" id="GO:0005525">
    <property type="term" value="F:GTP binding"/>
    <property type="evidence" value="ECO:0007669"/>
    <property type="project" value="UniProtKB-KW"/>
</dbReference>
<dbReference type="SUPFAM" id="SSF47364">
    <property type="entry name" value="Domain of the SRP/SRP receptor G-proteins"/>
    <property type="match status" value="1"/>
</dbReference>
<evidence type="ECO:0000256" key="3">
    <source>
        <dbReference type="ARBA" id="ARBA00022475"/>
    </source>
</evidence>
<evidence type="ECO:0000256" key="1">
    <source>
        <dbReference type="ARBA" id="ARBA00004413"/>
    </source>
</evidence>
<dbReference type="InterPro" id="IPR036225">
    <property type="entry name" value="SRP/SRP_N"/>
</dbReference>
<keyword evidence="5" id="KW-0547">Nucleotide-binding</keyword>
<dbReference type="InterPro" id="IPR000897">
    <property type="entry name" value="SRP54_GTPase_dom"/>
</dbReference>
<sequence>MLNFLKKNTKKTNKVKTKLSEKIFKIISKSNQLSDEILEELESVLISADIGLSITEKLLTELKKIKTKNNEEIYENLKSLLTNLIPEYPEIEITKNKPFVILVVGVNGAGKTTSIGKIANFYKQQGKSVMLAAGDTFRAAAVEQLKTWGERNNIKVVAQQTGSDAASVAFDALQSAISKNTDVLIIDTAGRLHTQNNLMIELEKIKRVLSKNNSDYPNETLLVIDGNSGQNAIIQAQEFHKYTPLTGLVITKLDGSAKGGIVFNVINEVQVPIRFIGVGESIEDIQTFNKKDFIENLF</sequence>
<dbReference type="GO" id="GO:0003924">
    <property type="term" value="F:GTPase activity"/>
    <property type="evidence" value="ECO:0007669"/>
    <property type="project" value="TreeGrafter"/>
</dbReference>
<dbReference type="NCBIfam" id="TIGR00064">
    <property type="entry name" value="ftsY"/>
    <property type="match status" value="1"/>
</dbReference>
<dbReference type="Pfam" id="PF00448">
    <property type="entry name" value="SRP54"/>
    <property type="match status" value="1"/>
</dbReference>
<keyword evidence="7" id="KW-0342">GTP-binding</keyword>
<evidence type="ECO:0000256" key="7">
    <source>
        <dbReference type="ARBA" id="ARBA00023134"/>
    </source>
</evidence>
<dbReference type="InterPro" id="IPR042101">
    <property type="entry name" value="SRP54_N_sf"/>
</dbReference>
<dbReference type="GO" id="GO:0005886">
    <property type="term" value="C:plasma membrane"/>
    <property type="evidence" value="ECO:0007669"/>
    <property type="project" value="UniProtKB-SubCell"/>
</dbReference>
<reference evidence="11" key="1">
    <citation type="submission" date="2016-10" db="EMBL/GenBank/DDBJ databases">
        <authorList>
            <person name="de Groot N.N."/>
        </authorList>
    </citation>
    <scope>NUCLEOTIDE SEQUENCE</scope>
</reference>
<gene>
    <name evidence="11" type="ORF">MNB_SUP05-5-476</name>
</gene>
<keyword evidence="8" id="KW-0472">Membrane</keyword>
<dbReference type="InterPro" id="IPR003593">
    <property type="entry name" value="AAA+_ATPase"/>
</dbReference>
<evidence type="ECO:0000256" key="6">
    <source>
        <dbReference type="ARBA" id="ARBA00022801"/>
    </source>
</evidence>
<evidence type="ECO:0000313" key="11">
    <source>
        <dbReference type="EMBL" id="SFV61979.1"/>
    </source>
</evidence>
<evidence type="ECO:0000256" key="2">
    <source>
        <dbReference type="ARBA" id="ARBA00008531"/>
    </source>
</evidence>
<dbReference type="PROSITE" id="PS00300">
    <property type="entry name" value="SRP54"/>
    <property type="match status" value="1"/>
</dbReference>